<evidence type="ECO:0000313" key="4">
    <source>
        <dbReference type="Proteomes" id="UP000239290"/>
    </source>
</evidence>
<proteinExistence type="predicted"/>
<gene>
    <name evidence="3" type="ORF">C5613_22355</name>
</gene>
<dbReference type="Pfam" id="PF00501">
    <property type="entry name" value="AMP-binding"/>
    <property type="match status" value="1"/>
</dbReference>
<dbReference type="Pfam" id="PF13193">
    <property type="entry name" value="AMP-binding_C"/>
    <property type="match status" value="1"/>
</dbReference>
<evidence type="ECO:0000313" key="3">
    <source>
        <dbReference type="EMBL" id="PQP22808.1"/>
    </source>
</evidence>
<dbReference type="EMBL" id="PUIO01000028">
    <property type="protein sequence ID" value="PQP22808.1"/>
    <property type="molecule type" value="Genomic_DNA"/>
</dbReference>
<dbReference type="InterPro" id="IPR045851">
    <property type="entry name" value="AMP-bd_C_sf"/>
</dbReference>
<dbReference type="InterPro" id="IPR050237">
    <property type="entry name" value="ATP-dep_AMP-bd_enzyme"/>
</dbReference>
<protein>
    <submittedName>
        <fullName evidence="3">2,3-dihydroxybenzoate-AMP ligase</fullName>
    </submittedName>
</protein>
<comment type="caution">
    <text evidence="3">The sequence shown here is derived from an EMBL/GenBank/DDBJ whole genome shotgun (WGS) entry which is preliminary data.</text>
</comment>
<feature type="domain" description="AMP-dependent synthetase/ligase" evidence="1">
    <location>
        <begin position="20"/>
        <end position="390"/>
    </location>
</feature>
<dbReference type="Proteomes" id="UP000239290">
    <property type="component" value="Unassembled WGS sequence"/>
</dbReference>
<evidence type="ECO:0000259" key="2">
    <source>
        <dbReference type="Pfam" id="PF13193"/>
    </source>
</evidence>
<evidence type="ECO:0000259" key="1">
    <source>
        <dbReference type="Pfam" id="PF00501"/>
    </source>
</evidence>
<dbReference type="GO" id="GO:0016878">
    <property type="term" value="F:acid-thiol ligase activity"/>
    <property type="evidence" value="ECO:0007669"/>
    <property type="project" value="UniProtKB-ARBA"/>
</dbReference>
<keyword evidence="3" id="KW-0436">Ligase</keyword>
<dbReference type="Gene3D" id="3.40.50.12780">
    <property type="entry name" value="N-terminal domain of ligase-like"/>
    <property type="match status" value="1"/>
</dbReference>
<reference evidence="4" key="1">
    <citation type="submission" date="2018-02" db="EMBL/GenBank/DDBJ databases">
        <title>Draft genome sequencing of Rhodococcus opacus KU647198.</title>
        <authorList>
            <person name="Zheng B.-X."/>
        </authorList>
    </citation>
    <scope>NUCLEOTIDE SEQUENCE [LARGE SCALE GENOMIC DNA]</scope>
    <source>
        <strain evidence="4">04-OD7</strain>
    </source>
</reference>
<dbReference type="InterPro" id="IPR000873">
    <property type="entry name" value="AMP-dep_synth/lig_dom"/>
</dbReference>
<dbReference type="Gene3D" id="3.30.300.30">
    <property type="match status" value="1"/>
</dbReference>
<dbReference type="PANTHER" id="PTHR43767">
    <property type="entry name" value="LONG-CHAIN-FATTY-ACID--COA LIGASE"/>
    <property type="match status" value="1"/>
</dbReference>
<name>A0A2S8J705_RHOOP</name>
<dbReference type="PROSITE" id="PS00455">
    <property type="entry name" value="AMP_BINDING"/>
    <property type="match status" value="1"/>
</dbReference>
<dbReference type="InterPro" id="IPR042099">
    <property type="entry name" value="ANL_N_sf"/>
</dbReference>
<dbReference type="AlphaFoldDB" id="A0A2S8J705"/>
<dbReference type="InterPro" id="IPR020845">
    <property type="entry name" value="AMP-binding_CS"/>
</dbReference>
<sequence>MVDRYRALGLWGDFPLAREFHEVARRHPARIAVVTEESSLTYAELDELTDRLAMGLRDHGLESGGRVIVQLTNRIKTVVAWYGMLKAGLIPVCTLAAHRAHEIGSISRKVEAVAHLVEHSASGFDLVAFAVEQTEGHPTMRHVLTLDADAGAAGTRLEDLIEQSDPAQSRLVVESLQQRIDPDEIVTFQLSGGTTGVPKIIPRLHAEYWYNAKAYAAVRHWDENSRVAHLIPIIHNAGITCGVHAAHSVGGTLVLATASLDQALPVLIRERATAILIGHAHFGMVAHPLFDEVAGTLEQVLLSGAKVPEKVFDAFECRGVQVGQKFGMGEGLFTTTDFGLPRELRLRSVGLPISYEDEFRVIDPGTLVELPDGEAGELICRGPYTIRGYFDAPEINQTSFTTDGFYRTGDLVKVVVIGGRRTISMEGRIKDLVNRGGEKISAEEVEGLLVKHPRISSAAVVAMPDDRLGERACAYLIAQGQPLSVAEVQEHLQNLGVAKFKWPERLEWIGEMPRTPVGKLDKNRLRQDIVVKLQGPPN</sequence>
<accession>A0A2S8J705</accession>
<organism evidence="3 4">
    <name type="scientific">Rhodococcus opacus</name>
    <name type="common">Nocardia opaca</name>
    <dbReference type="NCBI Taxonomy" id="37919"/>
    <lineage>
        <taxon>Bacteria</taxon>
        <taxon>Bacillati</taxon>
        <taxon>Actinomycetota</taxon>
        <taxon>Actinomycetes</taxon>
        <taxon>Mycobacteriales</taxon>
        <taxon>Nocardiaceae</taxon>
        <taxon>Rhodococcus</taxon>
    </lineage>
</organism>
<dbReference type="SUPFAM" id="SSF56801">
    <property type="entry name" value="Acetyl-CoA synthetase-like"/>
    <property type="match status" value="1"/>
</dbReference>
<feature type="domain" description="AMP-binding enzyme C-terminal" evidence="2">
    <location>
        <begin position="444"/>
        <end position="519"/>
    </location>
</feature>
<dbReference type="InterPro" id="IPR025110">
    <property type="entry name" value="AMP-bd_C"/>
</dbReference>
<dbReference type="PANTHER" id="PTHR43767:SF1">
    <property type="entry name" value="NONRIBOSOMAL PEPTIDE SYNTHASE PES1 (EUROFUNG)-RELATED"/>
    <property type="match status" value="1"/>
</dbReference>